<dbReference type="InParanoid" id="L7JZE6"/>
<evidence type="ECO:0000313" key="3">
    <source>
        <dbReference type="Proteomes" id="UP000011185"/>
    </source>
</evidence>
<proteinExistence type="predicted"/>
<sequence>MLWLVVVSNYMWYVSTTGYKKRSCITIEEQPDSKPKLDDAMSPCSSLDSSPDYANRLHKNLGNTNSPDREQRTVDLIMQTKVTISMEIANMEDRIDNNLRKNAELIRKIYLTNIWRI</sequence>
<dbReference type="Proteomes" id="UP000011185">
    <property type="component" value="Unassembled WGS sequence"/>
</dbReference>
<protein>
    <submittedName>
        <fullName evidence="2">Uncharacterized protein</fullName>
    </submittedName>
</protein>
<dbReference type="EMBL" id="JH993813">
    <property type="protein sequence ID" value="ELQ76799.1"/>
    <property type="molecule type" value="Genomic_DNA"/>
</dbReference>
<name>L7JZE6_TRAHO</name>
<accession>L7JZE6</accession>
<organism evidence="2 3">
    <name type="scientific">Trachipleistophora hominis</name>
    <name type="common">Microsporidian parasite</name>
    <dbReference type="NCBI Taxonomy" id="72359"/>
    <lineage>
        <taxon>Eukaryota</taxon>
        <taxon>Fungi</taxon>
        <taxon>Fungi incertae sedis</taxon>
        <taxon>Microsporidia</taxon>
        <taxon>Pleistophoridae</taxon>
        <taxon>Trachipleistophora</taxon>
    </lineage>
</organism>
<feature type="region of interest" description="Disordered" evidence="1">
    <location>
        <begin position="30"/>
        <end position="49"/>
    </location>
</feature>
<dbReference type="AlphaFoldDB" id="L7JZE6"/>
<reference evidence="2 3" key="1">
    <citation type="journal article" date="2012" name="PLoS Pathog.">
        <title>The genome of the obligate intracellular parasite Trachipleistophora hominis: new insights into microsporidian genome dynamics and reductive evolution.</title>
        <authorList>
            <person name="Heinz E."/>
            <person name="Williams T.A."/>
            <person name="Nakjang S."/>
            <person name="Noel C.J."/>
            <person name="Swan D.C."/>
            <person name="Goldberg A.V."/>
            <person name="Harris S.R."/>
            <person name="Weinmaier T."/>
            <person name="Markert S."/>
            <person name="Becher D."/>
            <person name="Bernhardt J."/>
            <person name="Dagan T."/>
            <person name="Hacker C."/>
            <person name="Lucocq J.M."/>
            <person name="Schweder T."/>
            <person name="Rattei T."/>
            <person name="Hall N."/>
            <person name="Hirt R.P."/>
            <person name="Embley T.M."/>
        </authorList>
    </citation>
    <scope>NUCLEOTIDE SEQUENCE [LARGE SCALE GENOMIC DNA]</scope>
</reference>
<evidence type="ECO:0000256" key="1">
    <source>
        <dbReference type="SAM" id="MobiDB-lite"/>
    </source>
</evidence>
<keyword evidence="3" id="KW-1185">Reference proteome</keyword>
<gene>
    <name evidence="2" type="ORF">THOM_0188</name>
</gene>
<dbReference type="HOGENOM" id="CLU_2086471_0_0_1"/>
<evidence type="ECO:0000313" key="2">
    <source>
        <dbReference type="EMBL" id="ELQ76799.1"/>
    </source>
</evidence>
<dbReference type="VEuPathDB" id="MicrosporidiaDB:THOM_0188"/>